<accession>A0A4R3KPK0</accession>
<evidence type="ECO:0000313" key="2">
    <source>
        <dbReference type="EMBL" id="TCS86622.1"/>
    </source>
</evidence>
<evidence type="ECO:0000313" key="3">
    <source>
        <dbReference type="Proteomes" id="UP000294567"/>
    </source>
</evidence>
<sequence length="83" mass="9790">MEDVYCVVTFHVTQHALLFEKVMKEFKYPIKLMPVPRQVSSSCGIAAKIPCDKKEEILTLCKEKNLSFDEFHEIKHKNKKSWF</sequence>
<proteinExistence type="predicted"/>
<dbReference type="Proteomes" id="UP000294567">
    <property type="component" value="Unassembled WGS sequence"/>
</dbReference>
<organism evidence="2 3">
    <name type="scientific">Keratinibaculum paraultunense</name>
    <dbReference type="NCBI Taxonomy" id="1278232"/>
    <lineage>
        <taxon>Bacteria</taxon>
        <taxon>Bacillati</taxon>
        <taxon>Bacillota</taxon>
        <taxon>Tissierellia</taxon>
        <taxon>Tissierellales</taxon>
        <taxon>Tepidimicrobiaceae</taxon>
        <taxon>Keratinibaculum</taxon>
    </lineage>
</organism>
<gene>
    <name evidence="2" type="ORF">EDD65_11416</name>
</gene>
<dbReference type="OrthoDB" id="3192849at2"/>
<keyword evidence="3" id="KW-1185">Reference proteome</keyword>
<protein>
    <submittedName>
        <fullName evidence="2">Uncharacterized protein DUF3343</fullName>
    </submittedName>
</protein>
<reference evidence="2 3" key="1">
    <citation type="submission" date="2019-03" db="EMBL/GenBank/DDBJ databases">
        <title>Genomic Encyclopedia of Type Strains, Phase IV (KMG-IV): sequencing the most valuable type-strain genomes for metagenomic binning, comparative biology and taxonomic classification.</title>
        <authorList>
            <person name="Goeker M."/>
        </authorList>
    </citation>
    <scope>NUCLEOTIDE SEQUENCE [LARGE SCALE GENOMIC DNA]</scope>
    <source>
        <strain evidence="2 3">DSM 26752</strain>
    </source>
</reference>
<dbReference type="AlphaFoldDB" id="A0A4R3KPK0"/>
<evidence type="ECO:0000259" key="1">
    <source>
        <dbReference type="Pfam" id="PF11823"/>
    </source>
</evidence>
<dbReference type="Pfam" id="PF11823">
    <property type="entry name" value="Se_S_carrier"/>
    <property type="match status" value="1"/>
</dbReference>
<dbReference type="RefSeq" id="WP_132029430.1">
    <property type="nucleotide sequence ID" value="NZ_CP068564.1"/>
</dbReference>
<comment type="caution">
    <text evidence="2">The sequence shown here is derived from an EMBL/GenBank/DDBJ whole genome shotgun (WGS) entry which is preliminary data.</text>
</comment>
<name>A0A4R3KPK0_9FIRM</name>
<feature type="domain" description="Putative Se/S carrier protein-like" evidence="1">
    <location>
        <begin position="5"/>
        <end position="73"/>
    </location>
</feature>
<dbReference type="EMBL" id="SMAE01000014">
    <property type="protein sequence ID" value="TCS86622.1"/>
    <property type="molecule type" value="Genomic_DNA"/>
</dbReference>
<dbReference type="InterPro" id="IPR021778">
    <property type="entry name" value="Se/S_carrier-like"/>
</dbReference>